<dbReference type="PIRSF" id="PIRSF001093">
    <property type="entry name" value="B-hxosamndse_ab_euk"/>
    <property type="match status" value="1"/>
</dbReference>
<gene>
    <name evidence="13" type="ORF">GSLYS_00002981001</name>
</gene>
<protein>
    <recommendedName>
        <fullName evidence="7">Beta-hexosaminidase</fullName>
        <ecNumber evidence="7">3.2.1.52</ecNumber>
    </recommendedName>
</protein>
<comment type="caution">
    <text evidence="13">The sequence shown here is derived from an EMBL/GenBank/DDBJ whole genome shotgun (WGS) entry which is preliminary data.</text>
</comment>
<feature type="signal peptide" evidence="10">
    <location>
        <begin position="1"/>
        <end position="27"/>
    </location>
</feature>
<evidence type="ECO:0000256" key="7">
    <source>
        <dbReference type="PIRNR" id="PIRNR001093"/>
    </source>
</evidence>
<proteinExistence type="inferred from homology"/>
<dbReference type="PANTHER" id="PTHR22600">
    <property type="entry name" value="BETA-HEXOSAMINIDASE"/>
    <property type="match status" value="1"/>
</dbReference>
<evidence type="ECO:0000256" key="10">
    <source>
        <dbReference type="SAM" id="SignalP"/>
    </source>
</evidence>
<feature type="domain" description="Beta-hexosaminidase eukaryotic type N-terminal" evidence="12">
    <location>
        <begin position="52"/>
        <end position="173"/>
    </location>
</feature>
<evidence type="ECO:0000256" key="6">
    <source>
        <dbReference type="ARBA" id="ARBA00023295"/>
    </source>
</evidence>
<sequence length="560" mass="63728">MGDSYYFLNGKQIFIFLFFTLLTISNAHYLTPTGDKISGVSDSANQKTQGQPWPLPQSYVPTDAFITLDAVNFRFINIGVNCDLLTDAYKRYAKLIFGDVAKFGSGTLRFRPKHKNPKSLLNTLSVNSRRGCNGGPNFDSDESYKLSISASGAVLTSNETWGALRGLETFSQLIYQLNTGEFVVNITEISDFPRFRHRGVLLDTSRHFLKKEYIFQNLDAMAQNKFNVFHWHIVDDQAFPYYSKAFPSLSEQGAFNPRTHVYTPKDVSEIIEYAKYRGIRVMVEFDSPGHTLSWGKGQSGLLTECYSSGQFNGDYGPINPALNTTFPFLKQFFSEVAQVFPDHYIFLGGDEVDFSCWKTNPIITDFMQKMGYGLDYSKLEEYYMQNLLDIISSLQKGYMIWQEVIDNGAKVAPDTVVNVWKGGWEAEMAKVTGLGLKTLLSSCWYLNYISYGSDWSNYYLCDPQAFNDIFKFPGTDGQKSLVLGGETTMWGEFVDDTNLIPRLWPRTSVVAERLWSPANINDYQKALPRLSEHRCRMIRRGFPAEEINGPGFCKVEYKDY</sequence>
<dbReference type="SUPFAM" id="SSF51445">
    <property type="entry name" value="(Trans)glycosidases"/>
    <property type="match status" value="1"/>
</dbReference>
<dbReference type="FunFam" id="3.20.20.80:FF:000063">
    <property type="entry name" value="Beta-hexosaminidase"/>
    <property type="match status" value="1"/>
</dbReference>
<dbReference type="PANTHER" id="PTHR22600:SF21">
    <property type="entry name" value="BETA-HEXOSAMINIDASE A"/>
    <property type="match status" value="1"/>
</dbReference>
<feature type="domain" description="Glycoside hydrolase family 20 catalytic" evidence="11">
    <location>
        <begin position="195"/>
        <end position="517"/>
    </location>
</feature>
<evidence type="ECO:0000259" key="11">
    <source>
        <dbReference type="Pfam" id="PF00728"/>
    </source>
</evidence>
<comment type="catalytic activity">
    <reaction evidence="1 7">
        <text>Hydrolysis of terminal non-reducing N-acetyl-D-hexosamine residues in N-acetyl-beta-D-hexosaminides.</text>
        <dbReference type="EC" id="3.2.1.52"/>
    </reaction>
</comment>
<dbReference type="AlphaFoldDB" id="A0AAV2H548"/>
<feature type="disulfide bond" evidence="9">
    <location>
        <begin position="82"/>
        <end position="132"/>
    </location>
</feature>
<evidence type="ECO:0000313" key="14">
    <source>
        <dbReference type="Proteomes" id="UP001497497"/>
    </source>
</evidence>
<feature type="disulfide bond" evidence="9">
    <location>
        <begin position="305"/>
        <end position="356"/>
    </location>
</feature>
<dbReference type="SUPFAM" id="SSF55545">
    <property type="entry name" value="beta-N-acetylhexosaminidase-like domain"/>
    <property type="match status" value="1"/>
</dbReference>
<feature type="active site" description="Proton donor" evidence="8">
    <location>
        <position position="351"/>
    </location>
</feature>
<dbReference type="PRINTS" id="PR00738">
    <property type="entry name" value="GLHYDRLASE20"/>
</dbReference>
<feature type="disulfide bond" evidence="9">
    <location>
        <begin position="535"/>
        <end position="553"/>
    </location>
</feature>
<evidence type="ECO:0000256" key="2">
    <source>
        <dbReference type="ARBA" id="ARBA00006285"/>
    </source>
</evidence>
<accession>A0AAV2H548</accession>
<dbReference type="GO" id="GO:0006689">
    <property type="term" value="P:ganglioside catabolic process"/>
    <property type="evidence" value="ECO:0007669"/>
    <property type="project" value="TreeGrafter"/>
</dbReference>
<keyword evidence="4 7" id="KW-0378">Hydrolase</keyword>
<feature type="chain" id="PRO_5043506011" description="Beta-hexosaminidase" evidence="10">
    <location>
        <begin position="28"/>
        <end position="560"/>
    </location>
</feature>
<keyword evidence="6 7" id="KW-0326">Glycosidase</keyword>
<dbReference type="GO" id="GO:0004563">
    <property type="term" value="F:beta-N-acetylhexosaminidase activity"/>
    <property type="evidence" value="ECO:0007669"/>
    <property type="project" value="UniProtKB-EC"/>
</dbReference>
<dbReference type="GO" id="GO:0030203">
    <property type="term" value="P:glycosaminoglycan metabolic process"/>
    <property type="evidence" value="ECO:0007669"/>
    <property type="project" value="TreeGrafter"/>
</dbReference>
<keyword evidence="5" id="KW-0325">Glycoprotein</keyword>
<evidence type="ECO:0000256" key="9">
    <source>
        <dbReference type="PIRSR" id="PIRSR001093-2"/>
    </source>
</evidence>
<dbReference type="Pfam" id="PF14845">
    <property type="entry name" value="Glycohydro_20b2"/>
    <property type="match status" value="1"/>
</dbReference>
<evidence type="ECO:0000256" key="5">
    <source>
        <dbReference type="ARBA" id="ARBA00023180"/>
    </source>
</evidence>
<dbReference type="GO" id="GO:0005975">
    <property type="term" value="P:carbohydrate metabolic process"/>
    <property type="evidence" value="ECO:0007669"/>
    <property type="project" value="InterPro"/>
</dbReference>
<keyword evidence="9" id="KW-1015">Disulfide bond</keyword>
<dbReference type="InterPro" id="IPR025705">
    <property type="entry name" value="Beta_hexosaminidase_sua/sub"/>
</dbReference>
<comment type="similarity">
    <text evidence="2 7">Belongs to the glycosyl hydrolase 20 family.</text>
</comment>
<organism evidence="13 14">
    <name type="scientific">Lymnaea stagnalis</name>
    <name type="common">Great pond snail</name>
    <name type="synonym">Helix stagnalis</name>
    <dbReference type="NCBI Taxonomy" id="6523"/>
    <lineage>
        <taxon>Eukaryota</taxon>
        <taxon>Metazoa</taxon>
        <taxon>Spiralia</taxon>
        <taxon>Lophotrochozoa</taxon>
        <taxon>Mollusca</taxon>
        <taxon>Gastropoda</taxon>
        <taxon>Heterobranchia</taxon>
        <taxon>Euthyneura</taxon>
        <taxon>Panpulmonata</taxon>
        <taxon>Hygrophila</taxon>
        <taxon>Lymnaeoidea</taxon>
        <taxon>Lymnaeidae</taxon>
        <taxon>Lymnaea</taxon>
    </lineage>
</organism>
<dbReference type="InterPro" id="IPR015883">
    <property type="entry name" value="Glyco_hydro_20_cat"/>
</dbReference>
<evidence type="ECO:0000259" key="12">
    <source>
        <dbReference type="Pfam" id="PF14845"/>
    </source>
</evidence>
<name>A0AAV2H548_LYMST</name>
<evidence type="ECO:0000256" key="8">
    <source>
        <dbReference type="PIRSR" id="PIRSR001093-1"/>
    </source>
</evidence>
<dbReference type="Proteomes" id="UP001497497">
    <property type="component" value="Unassembled WGS sequence"/>
</dbReference>
<dbReference type="GO" id="GO:0005764">
    <property type="term" value="C:lysosome"/>
    <property type="evidence" value="ECO:0007669"/>
    <property type="project" value="TreeGrafter"/>
</dbReference>
<dbReference type="GO" id="GO:0016020">
    <property type="term" value="C:membrane"/>
    <property type="evidence" value="ECO:0007669"/>
    <property type="project" value="TreeGrafter"/>
</dbReference>
<evidence type="ECO:0000313" key="13">
    <source>
        <dbReference type="EMBL" id="CAL1528811.1"/>
    </source>
</evidence>
<evidence type="ECO:0000256" key="3">
    <source>
        <dbReference type="ARBA" id="ARBA00022729"/>
    </source>
</evidence>
<reference evidence="13 14" key="1">
    <citation type="submission" date="2024-04" db="EMBL/GenBank/DDBJ databases">
        <authorList>
            <consortium name="Genoscope - CEA"/>
            <person name="William W."/>
        </authorList>
    </citation>
    <scope>NUCLEOTIDE SEQUENCE [LARGE SCALE GENOMIC DNA]</scope>
</reference>
<keyword evidence="14" id="KW-1185">Reference proteome</keyword>
<keyword evidence="3 10" id="KW-0732">Signal</keyword>
<evidence type="ECO:0000256" key="1">
    <source>
        <dbReference type="ARBA" id="ARBA00001231"/>
    </source>
</evidence>
<dbReference type="InterPro" id="IPR029018">
    <property type="entry name" value="Hex-like_dom2"/>
</dbReference>
<dbReference type="EC" id="3.2.1.52" evidence="7"/>
<dbReference type="EMBL" id="CAXITT010000038">
    <property type="protein sequence ID" value="CAL1528811.1"/>
    <property type="molecule type" value="Genomic_DNA"/>
</dbReference>
<dbReference type="Gene3D" id="3.30.379.10">
    <property type="entry name" value="Chitobiase/beta-hexosaminidase domain 2-like"/>
    <property type="match status" value="1"/>
</dbReference>
<dbReference type="Pfam" id="PF00728">
    <property type="entry name" value="Glyco_hydro_20"/>
    <property type="match status" value="1"/>
</dbReference>
<dbReference type="InterPro" id="IPR017853">
    <property type="entry name" value="GH"/>
</dbReference>
<evidence type="ECO:0000256" key="4">
    <source>
        <dbReference type="ARBA" id="ARBA00022801"/>
    </source>
</evidence>
<dbReference type="Gene3D" id="3.20.20.80">
    <property type="entry name" value="Glycosidases"/>
    <property type="match status" value="1"/>
</dbReference>
<dbReference type="CDD" id="cd06562">
    <property type="entry name" value="GH20_HexA_HexB-like"/>
    <property type="match status" value="1"/>
</dbReference>
<dbReference type="InterPro" id="IPR029019">
    <property type="entry name" value="HEX_eukaryotic_N"/>
</dbReference>